<sequence>MGEARLEKISERALRLTAAVYTLLGAADYLKVHGRLPERIGGPWNYLPANYIIEQRGLEFELTEDEQLVYEAIRRERRLPGGSVVLLDEEEKSSKPTKKSRGKKHA</sequence>
<comment type="caution">
    <text evidence="2">The sequence shown here is derived from an EMBL/GenBank/DDBJ whole genome shotgun (WGS) entry which is preliminary data.</text>
</comment>
<name>A0A7C3HW42_MEIRU</name>
<dbReference type="AlphaFoldDB" id="A0A7C3HW42"/>
<protein>
    <submittedName>
        <fullName evidence="2">Uncharacterized protein</fullName>
    </submittedName>
</protein>
<dbReference type="EMBL" id="DSWI01000011">
    <property type="protein sequence ID" value="HFG20063.1"/>
    <property type="molecule type" value="Genomic_DNA"/>
</dbReference>
<accession>A0A7C3HW42</accession>
<feature type="compositionally biased region" description="Basic residues" evidence="1">
    <location>
        <begin position="95"/>
        <end position="106"/>
    </location>
</feature>
<evidence type="ECO:0000313" key="2">
    <source>
        <dbReference type="EMBL" id="HFG20063.1"/>
    </source>
</evidence>
<evidence type="ECO:0000256" key="1">
    <source>
        <dbReference type="SAM" id="MobiDB-lite"/>
    </source>
</evidence>
<feature type="region of interest" description="Disordered" evidence="1">
    <location>
        <begin position="84"/>
        <end position="106"/>
    </location>
</feature>
<reference evidence="2" key="1">
    <citation type="journal article" date="2020" name="mSystems">
        <title>Genome- and Community-Level Interaction Insights into Carbon Utilization and Element Cycling Functions of Hydrothermarchaeota in Hydrothermal Sediment.</title>
        <authorList>
            <person name="Zhou Z."/>
            <person name="Liu Y."/>
            <person name="Xu W."/>
            <person name="Pan J."/>
            <person name="Luo Z.H."/>
            <person name="Li M."/>
        </authorList>
    </citation>
    <scope>NUCLEOTIDE SEQUENCE [LARGE SCALE GENOMIC DNA]</scope>
    <source>
        <strain evidence="2">SpSt-524</strain>
    </source>
</reference>
<organism evidence="2">
    <name type="scientific">Meiothermus ruber</name>
    <dbReference type="NCBI Taxonomy" id="277"/>
    <lineage>
        <taxon>Bacteria</taxon>
        <taxon>Thermotogati</taxon>
        <taxon>Deinococcota</taxon>
        <taxon>Deinococci</taxon>
        <taxon>Thermales</taxon>
        <taxon>Thermaceae</taxon>
        <taxon>Meiothermus</taxon>
    </lineage>
</organism>
<gene>
    <name evidence="2" type="ORF">ENS82_04980</name>
</gene>
<proteinExistence type="predicted"/>